<dbReference type="AlphaFoldDB" id="A0A9P1DHV4"/>
<dbReference type="Proteomes" id="UP001152797">
    <property type="component" value="Unassembled WGS sequence"/>
</dbReference>
<dbReference type="EMBL" id="CAMXCT030004417">
    <property type="protein sequence ID" value="CAL4796225.1"/>
    <property type="molecule type" value="Genomic_DNA"/>
</dbReference>
<dbReference type="EMBL" id="CAMXCT020000115">
    <property type="protein sequence ID" value="CAL1127478.1"/>
    <property type="molecule type" value="Genomic_DNA"/>
</dbReference>
<evidence type="ECO:0000256" key="1">
    <source>
        <dbReference type="SAM" id="MobiDB-lite"/>
    </source>
</evidence>
<name>A0A9P1DHV4_9DINO</name>
<dbReference type="OrthoDB" id="440601at2759"/>
<evidence type="ECO:0000313" key="6">
    <source>
        <dbReference type="EMBL" id="CAL4761415.1"/>
    </source>
</evidence>
<feature type="region of interest" description="Disordered" evidence="1">
    <location>
        <begin position="116"/>
        <end position="150"/>
    </location>
</feature>
<proteinExistence type="predicted"/>
<evidence type="ECO:0000313" key="2">
    <source>
        <dbReference type="EMBL" id="CAI3974103.1"/>
    </source>
</evidence>
<comment type="caution">
    <text evidence="5">The sequence shown here is derived from an EMBL/GenBank/DDBJ whole genome shotgun (WGS) entry which is preliminary data.</text>
</comment>
<dbReference type="EMBL" id="CAMXCT020003260">
    <property type="protein sequence ID" value="CAL1156778.1"/>
    <property type="molecule type" value="Genomic_DNA"/>
</dbReference>
<evidence type="ECO:0000313" key="7">
    <source>
        <dbReference type="Proteomes" id="UP001152797"/>
    </source>
</evidence>
<evidence type="ECO:0000313" key="5">
    <source>
        <dbReference type="EMBL" id="CAI4008913.1"/>
    </source>
</evidence>
<dbReference type="EMBL" id="CAMXCT010000115">
    <property type="protein sequence ID" value="CAI3974103.1"/>
    <property type="molecule type" value="Genomic_DNA"/>
</dbReference>
<sequence length="198" mass="22612">MLERCEMLRKRFRKQFSWLQWPIAAVDVEEGEVERHPICTKSLELNVDSVREMVHFYHGAFVDIHQLSAQDKKVRELFSIIEKLRSEWAFADSPTEPAPLNLEGEVNHDSDCYENENHVDPPTGSKLERKGANASLARAESTTSVDTLSPPNALLKGMGIDVVMTTDQEKELHDIIKQINELTHGSQPNRIFQKYLEG</sequence>
<dbReference type="EMBL" id="CAMXCT020000452">
    <property type="protein sequence ID" value="CAL1132406.1"/>
    <property type="molecule type" value="Genomic_DNA"/>
</dbReference>
<evidence type="ECO:0000313" key="4">
    <source>
        <dbReference type="EMBL" id="CAI4003403.1"/>
    </source>
</evidence>
<dbReference type="EMBL" id="CAMXCT030003260">
    <property type="protein sequence ID" value="CAL4790715.1"/>
    <property type="molecule type" value="Genomic_DNA"/>
</dbReference>
<organism evidence="5">
    <name type="scientific">Cladocopium goreaui</name>
    <dbReference type="NCBI Taxonomy" id="2562237"/>
    <lineage>
        <taxon>Eukaryota</taxon>
        <taxon>Sar</taxon>
        <taxon>Alveolata</taxon>
        <taxon>Dinophyceae</taxon>
        <taxon>Suessiales</taxon>
        <taxon>Symbiodiniaceae</taxon>
        <taxon>Cladocopium</taxon>
    </lineage>
</organism>
<feature type="compositionally biased region" description="Polar residues" evidence="1">
    <location>
        <begin position="140"/>
        <end position="150"/>
    </location>
</feature>
<reference evidence="6 7" key="2">
    <citation type="submission" date="2024-05" db="EMBL/GenBank/DDBJ databases">
        <authorList>
            <person name="Chen Y."/>
            <person name="Shah S."/>
            <person name="Dougan E. K."/>
            <person name="Thang M."/>
            <person name="Chan C."/>
        </authorList>
    </citation>
    <scope>NUCLEOTIDE SEQUENCE [LARGE SCALE GENOMIC DNA]</scope>
</reference>
<evidence type="ECO:0000313" key="3">
    <source>
        <dbReference type="EMBL" id="CAI3979031.1"/>
    </source>
</evidence>
<accession>A0A9P1DHV4</accession>
<dbReference type="EMBL" id="CAMXCT010003260">
    <property type="protein sequence ID" value="CAI4003403.1"/>
    <property type="molecule type" value="Genomic_DNA"/>
</dbReference>
<dbReference type="EMBL" id="CAMXCT030000452">
    <property type="protein sequence ID" value="CAL4766343.1"/>
    <property type="molecule type" value="Genomic_DNA"/>
</dbReference>
<protein>
    <submittedName>
        <fullName evidence="5">Uncharacterized protein</fullName>
    </submittedName>
</protein>
<dbReference type="EMBL" id="CAMXCT030000115">
    <property type="protein sequence ID" value="CAL4761415.1"/>
    <property type="molecule type" value="Genomic_DNA"/>
</dbReference>
<gene>
    <name evidence="2" type="ORF">C1SCF055_LOCUS2535</name>
    <name evidence="4" type="ORF">C1SCF055_LOCUS29275</name>
    <name evidence="5" type="ORF">C1SCF055_LOCUS34304</name>
    <name evidence="3" type="ORF">C1SCF055_LOCUS7018</name>
</gene>
<keyword evidence="7" id="KW-1185">Reference proteome</keyword>
<dbReference type="EMBL" id="CAMXCT010000452">
    <property type="protein sequence ID" value="CAI3979031.1"/>
    <property type="molecule type" value="Genomic_DNA"/>
</dbReference>
<dbReference type="EMBL" id="CAMXCT010004417">
    <property type="protein sequence ID" value="CAI4008913.1"/>
    <property type="molecule type" value="Genomic_DNA"/>
</dbReference>
<dbReference type="EMBL" id="CAMXCT020004417">
    <property type="protein sequence ID" value="CAL1162288.1"/>
    <property type="molecule type" value="Genomic_DNA"/>
</dbReference>
<reference evidence="5" key="1">
    <citation type="submission" date="2022-10" db="EMBL/GenBank/DDBJ databases">
        <authorList>
            <person name="Chen Y."/>
            <person name="Dougan E. K."/>
            <person name="Chan C."/>
            <person name="Rhodes N."/>
            <person name="Thang M."/>
        </authorList>
    </citation>
    <scope>NUCLEOTIDE SEQUENCE</scope>
</reference>